<name>A0ABR2IBQ2_9EUKA</name>
<accession>A0ABR2IBQ2</accession>
<evidence type="ECO:0000313" key="1">
    <source>
        <dbReference type="EMBL" id="KAK8860463.1"/>
    </source>
</evidence>
<dbReference type="EMBL" id="JAPFFF010000018">
    <property type="protein sequence ID" value="KAK8860463.1"/>
    <property type="molecule type" value="Genomic_DNA"/>
</dbReference>
<evidence type="ECO:0000313" key="2">
    <source>
        <dbReference type="Proteomes" id="UP001470230"/>
    </source>
</evidence>
<organism evidence="1 2">
    <name type="scientific">Tritrichomonas musculus</name>
    <dbReference type="NCBI Taxonomy" id="1915356"/>
    <lineage>
        <taxon>Eukaryota</taxon>
        <taxon>Metamonada</taxon>
        <taxon>Parabasalia</taxon>
        <taxon>Tritrichomonadida</taxon>
        <taxon>Tritrichomonadidae</taxon>
        <taxon>Tritrichomonas</taxon>
    </lineage>
</organism>
<reference evidence="1 2" key="1">
    <citation type="submission" date="2024-04" db="EMBL/GenBank/DDBJ databases">
        <title>Tritrichomonas musculus Genome.</title>
        <authorList>
            <person name="Alves-Ferreira E."/>
            <person name="Grigg M."/>
            <person name="Lorenzi H."/>
            <person name="Galac M."/>
        </authorList>
    </citation>
    <scope>NUCLEOTIDE SEQUENCE [LARGE SCALE GENOMIC DNA]</scope>
    <source>
        <strain evidence="1 2">EAF2021</strain>
    </source>
</reference>
<comment type="caution">
    <text evidence="1">The sequence shown here is derived from an EMBL/GenBank/DDBJ whole genome shotgun (WGS) entry which is preliminary data.</text>
</comment>
<proteinExistence type="predicted"/>
<keyword evidence="2" id="KW-1185">Reference proteome</keyword>
<sequence length="254" mass="30425">MNTKSKLAIETLSTMKEKIIDNINNKNKQSYIPHSINITYDLVNKLFHENNCTILKTPKNIFEDSLITFYRNDNPKIILITHLSNYVSNPNKSFNKSKSKIFKQELSLEESKKIEDKLKADRSEKHRKDCEDKLRESMKNENCILQSKYVSARIPITYLYNNMQYQTTYTKWNNGYRAHQSKCPRYTHEHIAQLFEKEGCKLLSQYKNQKSRLTYEYNGKIYQVIYNDWKFYSSRPHLNQIHTYFTEELDKDLK</sequence>
<dbReference type="Proteomes" id="UP001470230">
    <property type="component" value="Unassembled WGS sequence"/>
</dbReference>
<protein>
    <submittedName>
        <fullName evidence="1">Uncharacterized protein</fullName>
    </submittedName>
</protein>
<gene>
    <name evidence="1" type="ORF">M9Y10_012128</name>
</gene>